<dbReference type="Proteomes" id="UP001432027">
    <property type="component" value="Unassembled WGS sequence"/>
</dbReference>
<feature type="non-terminal residue" evidence="3">
    <location>
        <position position="1"/>
    </location>
</feature>
<evidence type="ECO:0008006" key="5">
    <source>
        <dbReference type="Google" id="ProtNLM"/>
    </source>
</evidence>
<evidence type="ECO:0000313" key="4">
    <source>
        <dbReference type="Proteomes" id="UP001432027"/>
    </source>
</evidence>
<accession>A0AAV5TLY5</accession>
<proteinExistence type="predicted"/>
<feature type="transmembrane region" description="Helical" evidence="2">
    <location>
        <begin position="321"/>
        <end position="341"/>
    </location>
</feature>
<feature type="transmembrane region" description="Helical" evidence="2">
    <location>
        <begin position="613"/>
        <end position="636"/>
    </location>
</feature>
<gene>
    <name evidence="3" type="ORF">PENTCL1PPCAC_17383</name>
</gene>
<keyword evidence="2" id="KW-0472">Membrane</keyword>
<dbReference type="EMBL" id="BTSX01000004">
    <property type="protein sequence ID" value="GMS95208.1"/>
    <property type="molecule type" value="Genomic_DNA"/>
</dbReference>
<evidence type="ECO:0000256" key="2">
    <source>
        <dbReference type="SAM" id="Phobius"/>
    </source>
</evidence>
<feature type="transmembrane region" description="Helical" evidence="2">
    <location>
        <begin position="361"/>
        <end position="386"/>
    </location>
</feature>
<feature type="transmembrane region" description="Helical" evidence="2">
    <location>
        <begin position="422"/>
        <end position="446"/>
    </location>
</feature>
<feature type="region of interest" description="Disordered" evidence="1">
    <location>
        <begin position="735"/>
        <end position="770"/>
    </location>
</feature>
<dbReference type="PANTHER" id="PTHR13800:SF43">
    <property type="entry name" value="ION_TRANS DOMAIN-CONTAINING PROTEIN"/>
    <property type="match status" value="1"/>
</dbReference>
<sequence>WKVSLTLPFLMWGGCTRKKKPRTTTVNSTFGGDISEYKDADKVFECVQQLESEEQLFSTYLFDDQNKGDLDQHILAHMNENLSEIFNCRIQSLKEKDIAIVAVHAFYRTPQLFGEWSKCTFPLFTGLLVCYILRLMKRIFEGMHEWGLVELYKRSHDEFEDRVLELLDVAYRKSERKTRKALKINYHALIERQHSHSSACSVLSLLDLAMMAKCEKFLNHSMCRRISNERWTPRISISRIHFIIAFFTFFPIFTIPFDRKTKYLTRGALEEQAKRRRASQIRPAMVTNRFERASMMDKMRETVIRNCNNIRIFYSSPCSNFCIHTTFYFAYILLFAAVLLTRGRYEFQFSQDFLSIFYKEILLFLWQLSFIADMIYASVTVGYYKFRASNPADSTHNFFNITWISLLIISTVLHEFKILPWLWGTLVVLWKFFFHVSFIFSSVRIMRVFAADSFFGAIVVMMKKMVYTLWSFFIVFLLFWSTYAIAVVSLLEEPPTVQTLAWSIFSNGAFEIFGEMKDEMQTGNISECPQKFNATSEIRDFTINCFFRTWMLPILLFIYVLVSSVLLVNLVTSFFTNTFEQVRDSSMLHYRYKHYQRLVEFEQKLRTPAPFSILYYLCFLLVNTITFLCAPIISLCPRRGRMDVTMTSAPLMKTEPGSPEDEQPEMIELLNMVSDSRSVDSRQNRMVNIVIDRDEREGKPWKRMSDKEKMEDIVGFIQKSMRTVQKKMNLEKDETIEEADDEKNDLGKKQENKRPKKKNKSSGIGSFFGHWRRTQSGKMKMIFTKLETIPFIVSRNGKRFFVFEDSKRKQKNHKGLRIASRH</sequence>
<dbReference type="AlphaFoldDB" id="A0AAV5TLY5"/>
<evidence type="ECO:0000313" key="3">
    <source>
        <dbReference type="EMBL" id="GMS95208.1"/>
    </source>
</evidence>
<dbReference type="GO" id="GO:0005261">
    <property type="term" value="F:monoatomic cation channel activity"/>
    <property type="evidence" value="ECO:0007669"/>
    <property type="project" value="TreeGrafter"/>
</dbReference>
<feature type="compositionally biased region" description="Basic and acidic residues" evidence="1">
    <location>
        <begin position="744"/>
        <end position="753"/>
    </location>
</feature>
<comment type="caution">
    <text evidence="3">The sequence shown here is derived from an EMBL/GenBank/DDBJ whole genome shotgun (WGS) entry which is preliminary data.</text>
</comment>
<reference evidence="3" key="1">
    <citation type="submission" date="2023-10" db="EMBL/GenBank/DDBJ databases">
        <title>Genome assembly of Pristionchus species.</title>
        <authorList>
            <person name="Yoshida K."/>
            <person name="Sommer R.J."/>
        </authorList>
    </citation>
    <scope>NUCLEOTIDE SEQUENCE</scope>
    <source>
        <strain evidence="3">RS0144</strain>
    </source>
</reference>
<keyword evidence="2" id="KW-1133">Transmembrane helix</keyword>
<feature type="transmembrane region" description="Helical" evidence="2">
    <location>
        <begin position="467"/>
        <end position="491"/>
    </location>
</feature>
<dbReference type="GO" id="GO:0005886">
    <property type="term" value="C:plasma membrane"/>
    <property type="evidence" value="ECO:0007669"/>
    <property type="project" value="TreeGrafter"/>
</dbReference>
<feature type="transmembrane region" description="Helical" evidence="2">
    <location>
        <begin position="398"/>
        <end position="416"/>
    </location>
</feature>
<dbReference type="PANTHER" id="PTHR13800">
    <property type="entry name" value="TRANSIENT RECEPTOR POTENTIAL CATION CHANNEL, SUBFAMILY M, MEMBER 6"/>
    <property type="match status" value="1"/>
</dbReference>
<keyword evidence="2" id="KW-0812">Transmembrane</keyword>
<dbReference type="GO" id="GO:0030001">
    <property type="term" value="P:metal ion transport"/>
    <property type="evidence" value="ECO:0007669"/>
    <property type="project" value="TreeGrafter"/>
</dbReference>
<name>A0AAV5TLY5_9BILA</name>
<dbReference type="InterPro" id="IPR050927">
    <property type="entry name" value="TRPM"/>
</dbReference>
<organism evidence="3 4">
    <name type="scientific">Pristionchus entomophagus</name>
    <dbReference type="NCBI Taxonomy" id="358040"/>
    <lineage>
        <taxon>Eukaryota</taxon>
        <taxon>Metazoa</taxon>
        <taxon>Ecdysozoa</taxon>
        <taxon>Nematoda</taxon>
        <taxon>Chromadorea</taxon>
        <taxon>Rhabditida</taxon>
        <taxon>Rhabditina</taxon>
        <taxon>Diplogasteromorpha</taxon>
        <taxon>Diplogasteroidea</taxon>
        <taxon>Neodiplogasteridae</taxon>
        <taxon>Pristionchus</taxon>
    </lineage>
</organism>
<protein>
    <recommendedName>
        <fullName evidence="5">Ion transport domain-containing protein</fullName>
    </recommendedName>
</protein>
<evidence type="ECO:0000256" key="1">
    <source>
        <dbReference type="SAM" id="MobiDB-lite"/>
    </source>
</evidence>
<feature type="transmembrane region" description="Helical" evidence="2">
    <location>
        <begin position="554"/>
        <end position="575"/>
    </location>
</feature>
<keyword evidence="4" id="KW-1185">Reference proteome</keyword>
<feature type="transmembrane region" description="Helical" evidence="2">
    <location>
        <begin position="240"/>
        <end position="257"/>
    </location>
</feature>